<feature type="domain" description="Na+/H+ antiporter MnhB subunit-related protein" evidence="8">
    <location>
        <begin position="187"/>
        <end position="284"/>
    </location>
</feature>
<evidence type="ECO:0000259" key="8">
    <source>
        <dbReference type="Pfam" id="PF04039"/>
    </source>
</evidence>
<organism evidence="10 11">
    <name type="scientific">Thiothrix litoralis</name>
    <dbReference type="NCBI Taxonomy" id="2891210"/>
    <lineage>
        <taxon>Bacteria</taxon>
        <taxon>Pseudomonadati</taxon>
        <taxon>Pseudomonadota</taxon>
        <taxon>Gammaproteobacteria</taxon>
        <taxon>Thiotrichales</taxon>
        <taxon>Thiotrichaceae</taxon>
        <taxon>Thiothrix</taxon>
    </lineage>
</organism>
<keyword evidence="11" id="KW-1185">Reference proteome</keyword>
<dbReference type="EMBL" id="CP072801">
    <property type="protein sequence ID" value="QTR47835.1"/>
    <property type="molecule type" value="Genomic_DNA"/>
</dbReference>
<protein>
    <submittedName>
        <fullName evidence="10">DUF4040 domain-containing protein</fullName>
    </submittedName>
</protein>
<keyword evidence="3" id="KW-1003">Cell membrane</keyword>
<keyword evidence="5 7" id="KW-1133">Transmembrane helix</keyword>
<accession>A0ABX7X3X4</accession>
<evidence type="ECO:0000313" key="11">
    <source>
        <dbReference type="Proteomes" id="UP000672039"/>
    </source>
</evidence>
<comment type="subcellular location">
    <subcellularLocation>
        <location evidence="1">Cell membrane</location>
        <topology evidence="1">Multi-pass membrane protein</topology>
    </subcellularLocation>
</comment>
<evidence type="ECO:0000256" key="3">
    <source>
        <dbReference type="ARBA" id="ARBA00022475"/>
    </source>
</evidence>
<feature type="transmembrane region" description="Helical" evidence="7">
    <location>
        <begin position="183"/>
        <end position="206"/>
    </location>
</feature>
<evidence type="ECO:0000313" key="10">
    <source>
        <dbReference type="EMBL" id="QTR47835.1"/>
    </source>
</evidence>
<evidence type="ECO:0000256" key="5">
    <source>
        <dbReference type="ARBA" id="ARBA00022989"/>
    </source>
</evidence>
<feature type="transmembrane region" description="Helical" evidence="7">
    <location>
        <begin position="212"/>
        <end position="229"/>
    </location>
</feature>
<keyword evidence="4 7" id="KW-0812">Transmembrane</keyword>
<feature type="transmembrane region" description="Helical" evidence="7">
    <location>
        <begin position="57"/>
        <end position="74"/>
    </location>
</feature>
<evidence type="ECO:0000256" key="7">
    <source>
        <dbReference type="SAM" id="Phobius"/>
    </source>
</evidence>
<dbReference type="InterPro" id="IPR025383">
    <property type="entry name" value="MrpA_C/MbhD"/>
</dbReference>
<keyword evidence="6 7" id="KW-0472">Membrane</keyword>
<reference evidence="10 11" key="1">
    <citation type="submission" date="2021-04" db="EMBL/GenBank/DDBJ databases">
        <title>Genomics, taxonomy and metabolism of representatives of sulfur bacteria of the genus Thiothrix: Thiothrix fructosivorans QT, Thiothrix unzii A1T and three new species, Thiothrix subterranea sp. nov., Thiothrix litoralis sp. nov. and 'Candidatus Thiothrix anitrata' sp. nov.</title>
        <authorList>
            <person name="Ravin N.V."/>
            <person name="Smolyakov D."/>
            <person name="Rudenko T.S."/>
            <person name="Mardanov A.V."/>
            <person name="Beletsky A.V."/>
            <person name="Markov N.D."/>
            <person name="Fomenkov A.I."/>
            <person name="Roberts R.J."/>
            <person name="Karnachuk O.V."/>
            <person name="Novikov A."/>
            <person name="Grabovich M.Y."/>
        </authorList>
    </citation>
    <scope>NUCLEOTIDE SEQUENCE [LARGE SCALE GENOMIC DNA]</scope>
    <source>
        <strain evidence="10 11">AS</strain>
    </source>
</reference>
<feature type="transmembrane region" description="Helical" evidence="7">
    <location>
        <begin position="6"/>
        <end position="26"/>
    </location>
</feature>
<evidence type="ECO:0000259" key="9">
    <source>
        <dbReference type="Pfam" id="PF13244"/>
    </source>
</evidence>
<feature type="transmembrane region" description="Helical" evidence="7">
    <location>
        <begin position="276"/>
        <end position="300"/>
    </location>
</feature>
<comment type="similarity">
    <text evidence="2">Belongs to the CPA3 antiporters (TC 2.A.63) subunit B family.</text>
</comment>
<sequence>MPIDTVWQWQDLLLASLVVLLGMVSTLTRDRRLAILLFVVLGLVLALLWARLYAPDVALAEAAIGAGVSGALLVSTLRGRRKSPDALLFTAPLQWLAGVAVMLLGVAVAWGLLSVLVTGNGWRLGEQVYAHLPESGVSNPVTAVLLNFRAYDTLLELAVLLVAVLGIRALGKPQPAYVAEATLTDLAVWLVPVLIVMAGYVLWAGAHAPGGAFQAGALLGGAGIVLVLAGKRWGGLPLRPLYLHGGLVVGTGIFLLVGVGLAWWGEGFLRYPEGQAGVWILLIEGAATLSIGMTLVLAFMGGIPPRQEDKI</sequence>
<gene>
    <name evidence="10" type="ORF">J9253_07930</name>
</gene>
<dbReference type="RefSeq" id="WP_210224072.1">
    <property type="nucleotide sequence ID" value="NZ_CP072801.1"/>
</dbReference>
<evidence type="ECO:0000256" key="4">
    <source>
        <dbReference type="ARBA" id="ARBA00022692"/>
    </source>
</evidence>
<name>A0ABX7X3X4_9GAMM</name>
<feature type="transmembrane region" description="Helical" evidence="7">
    <location>
        <begin position="86"/>
        <end position="113"/>
    </location>
</feature>
<dbReference type="Pfam" id="PF04039">
    <property type="entry name" value="MnhB"/>
    <property type="match status" value="1"/>
</dbReference>
<feature type="transmembrane region" description="Helical" evidence="7">
    <location>
        <begin position="241"/>
        <end position="264"/>
    </location>
</feature>
<feature type="domain" description="MrpA C-terminal/MbhD" evidence="9">
    <location>
        <begin position="17"/>
        <end position="79"/>
    </location>
</feature>
<feature type="transmembrane region" description="Helical" evidence="7">
    <location>
        <begin position="154"/>
        <end position="171"/>
    </location>
</feature>
<dbReference type="InterPro" id="IPR050622">
    <property type="entry name" value="CPA3_antiporter_subunitB"/>
</dbReference>
<dbReference type="Proteomes" id="UP000672039">
    <property type="component" value="Chromosome"/>
</dbReference>
<dbReference type="PANTHER" id="PTHR33932:SF4">
    <property type="entry name" value="NA(+)_H(+) ANTIPORTER SUBUNIT B"/>
    <property type="match status" value="1"/>
</dbReference>
<evidence type="ECO:0000256" key="6">
    <source>
        <dbReference type="ARBA" id="ARBA00023136"/>
    </source>
</evidence>
<dbReference type="Pfam" id="PF13244">
    <property type="entry name" value="MbhD"/>
    <property type="match status" value="1"/>
</dbReference>
<dbReference type="PANTHER" id="PTHR33932">
    <property type="entry name" value="NA(+)/H(+) ANTIPORTER SUBUNIT B"/>
    <property type="match status" value="1"/>
</dbReference>
<dbReference type="InterPro" id="IPR007182">
    <property type="entry name" value="MnhB"/>
</dbReference>
<feature type="transmembrane region" description="Helical" evidence="7">
    <location>
        <begin position="33"/>
        <end position="51"/>
    </location>
</feature>
<proteinExistence type="inferred from homology"/>
<evidence type="ECO:0000256" key="1">
    <source>
        <dbReference type="ARBA" id="ARBA00004651"/>
    </source>
</evidence>
<evidence type="ECO:0000256" key="2">
    <source>
        <dbReference type="ARBA" id="ARBA00009425"/>
    </source>
</evidence>